<dbReference type="PIRSF" id="PIRSF000161">
    <property type="entry name" value="DHPR"/>
    <property type="match status" value="1"/>
</dbReference>
<evidence type="ECO:0000256" key="6">
    <source>
        <dbReference type="ARBA" id="ARBA00023027"/>
    </source>
</evidence>
<dbReference type="InterPro" id="IPR000846">
    <property type="entry name" value="DapB_N"/>
</dbReference>
<evidence type="ECO:0000256" key="3">
    <source>
        <dbReference type="ARBA" id="ARBA00022857"/>
    </source>
</evidence>
<comment type="catalytic activity">
    <reaction evidence="10">
        <text>(S)-2,3,4,5-tetrahydrodipicolinate + NADP(+) + H2O = (2S,4S)-4-hydroxy-2,3,4,5-tetrahydrodipicolinate + NADPH + H(+)</text>
        <dbReference type="Rhea" id="RHEA:35331"/>
        <dbReference type="ChEBI" id="CHEBI:15377"/>
        <dbReference type="ChEBI" id="CHEBI:15378"/>
        <dbReference type="ChEBI" id="CHEBI:16845"/>
        <dbReference type="ChEBI" id="CHEBI:57783"/>
        <dbReference type="ChEBI" id="CHEBI:58349"/>
        <dbReference type="ChEBI" id="CHEBI:67139"/>
        <dbReference type="EC" id="1.17.1.8"/>
    </reaction>
</comment>
<keyword evidence="7" id="KW-0457">Lysine biosynthesis</keyword>
<keyword evidence="6" id="KW-0520">NAD</keyword>
<keyword evidence="5" id="KW-0560">Oxidoreductase</keyword>
<evidence type="ECO:0000256" key="7">
    <source>
        <dbReference type="ARBA" id="ARBA00023154"/>
    </source>
</evidence>
<dbReference type="Proteomes" id="UP001597373">
    <property type="component" value="Unassembled WGS sequence"/>
</dbReference>
<dbReference type="EC" id="1.17.1.8" evidence="9"/>
<dbReference type="Gene3D" id="3.30.360.10">
    <property type="entry name" value="Dihydrodipicolinate Reductase, domain 2"/>
    <property type="match status" value="1"/>
</dbReference>
<evidence type="ECO:0000256" key="9">
    <source>
        <dbReference type="ARBA" id="ARBA00038983"/>
    </source>
</evidence>
<dbReference type="InterPro" id="IPR023940">
    <property type="entry name" value="DHDPR_bac"/>
</dbReference>
<dbReference type="SUPFAM" id="SSF55347">
    <property type="entry name" value="Glyceraldehyde-3-phosphate dehydrogenase-like, C-terminal domain"/>
    <property type="match status" value="1"/>
</dbReference>
<keyword evidence="15" id="KW-1185">Reference proteome</keyword>
<dbReference type="Pfam" id="PF01113">
    <property type="entry name" value="DapB_N"/>
    <property type="match status" value="1"/>
</dbReference>
<dbReference type="RefSeq" id="WP_345097981.1">
    <property type="nucleotide sequence ID" value="NZ_BAABGS010000010.1"/>
</dbReference>
<evidence type="ECO:0000256" key="4">
    <source>
        <dbReference type="ARBA" id="ARBA00022915"/>
    </source>
</evidence>
<keyword evidence="2" id="KW-0028">Amino-acid biosynthesis</keyword>
<evidence type="ECO:0000256" key="1">
    <source>
        <dbReference type="ARBA" id="ARBA00006642"/>
    </source>
</evidence>
<name>A0ABW5DF20_9HYPH</name>
<evidence type="ECO:0000313" key="14">
    <source>
        <dbReference type="EMBL" id="MFD2259136.1"/>
    </source>
</evidence>
<dbReference type="Pfam" id="PF05173">
    <property type="entry name" value="DapB_C"/>
    <property type="match status" value="1"/>
</dbReference>
<comment type="pathway">
    <text evidence="8">Amino-acid biosynthesis; L-lysine biosynthesis via DAP pathway; (S)-tetrahydrodipicolinate from L-aspartate: step 4/4.</text>
</comment>
<dbReference type="EMBL" id="JBHUIR010000019">
    <property type="protein sequence ID" value="MFD2259136.1"/>
    <property type="molecule type" value="Genomic_DNA"/>
</dbReference>
<feature type="domain" description="Dihydrodipicolinate reductase C-terminal" evidence="13">
    <location>
        <begin position="125"/>
        <end position="245"/>
    </location>
</feature>
<dbReference type="InterPro" id="IPR036291">
    <property type="entry name" value="NAD(P)-bd_dom_sf"/>
</dbReference>
<evidence type="ECO:0000256" key="10">
    <source>
        <dbReference type="ARBA" id="ARBA00049080"/>
    </source>
</evidence>
<accession>A0ABW5DF20</accession>
<dbReference type="InterPro" id="IPR022663">
    <property type="entry name" value="DapB_C"/>
</dbReference>
<dbReference type="PANTHER" id="PTHR20836">
    <property type="entry name" value="DIHYDRODIPICOLINATE REDUCTASE"/>
    <property type="match status" value="1"/>
</dbReference>
<evidence type="ECO:0000313" key="15">
    <source>
        <dbReference type="Proteomes" id="UP001597373"/>
    </source>
</evidence>
<protein>
    <recommendedName>
        <fullName evidence="9">4-hydroxy-tetrahydrodipicolinate reductase</fullName>
        <ecNumber evidence="9">1.17.1.8</ecNumber>
    </recommendedName>
</protein>
<keyword evidence="4" id="KW-0220">Diaminopimelate biosynthesis</keyword>
<evidence type="ECO:0000256" key="11">
    <source>
        <dbReference type="ARBA" id="ARBA00049396"/>
    </source>
</evidence>
<evidence type="ECO:0000256" key="8">
    <source>
        <dbReference type="ARBA" id="ARBA00037922"/>
    </source>
</evidence>
<dbReference type="SUPFAM" id="SSF51735">
    <property type="entry name" value="NAD(P)-binding Rossmann-fold domains"/>
    <property type="match status" value="1"/>
</dbReference>
<evidence type="ECO:0000256" key="2">
    <source>
        <dbReference type="ARBA" id="ARBA00022605"/>
    </source>
</evidence>
<comment type="catalytic activity">
    <reaction evidence="11">
        <text>(S)-2,3,4,5-tetrahydrodipicolinate + NAD(+) + H2O = (2S,4S)-4-hydroxy-2,3,4,5-tetrahydrodipicolinate + NADH + H(+)</text>
        <dbReference type="Rhea" id="RHEA:35323"/>
        <dbReference type="ChEBI" id="CHEBI:15377"/>
        <dbReference type="ChEBI" id="CHEBI:15378"/>
        <dbReference type="ChEBI" id="CHEBI:16845"/>
        <dbReference type="ChEBI" id="CHEBI:57540"/>
        <dbReference type="ChEBI" id="CHEBI:57945"/>
        <dbReference type="ChEBI" id="CHEBI:67139"/>
        <dbReference type="EC" id="1.17.1.8"/>
    </reaction>
</comment>
<sequence>MRIGILGASGRIGTRLVELVLATPGLELAAAYVSANSRHLGRKVASSALEYRTPDPNMKAHCDVVIDFSSPAASLAFQELLGTSTLPMVIGTTGFSAAEFEALSRFAAYRPLLVDANFAYGFEAFKQALLDFARHVPGAVPQIFETYHIRKKREPSGTSRMLATELHAARSQAMGFDAGPTTIHVFREGDCVGTTEVRFDLGSAELVCTFAVQTTEAYAAGAIAAARWLVSEAPGSGRYSVADTLARTGGARRG</sequence>
<keyword evidence="3" id="KW-0521">NADP</keyword>
<organism evidence="14 15">
    <name type="scientific">Chelativorans composti</name>
    <dbReference type="NCBI Taxonomy" id="768533"/>
    <lineage>
        <taxon>Bacteria</taxon>
        <taxon>Pseudomonadati</taxon>
        <taxon>Pseudomonadota</taxon>
        <taxon>Alphaproteobacteria</taxon>
        <taxon>Hyphomicrobiales</taxon>
        <taxon>Phyllobacteriaceae</taxon>
        <taxon>Chelativorans</taxon>
    </lineage>
</organism>
<dbReference type="Gene3D" id="3.40.50.720">
    <property type="entry name" value="NAD(P)-binding Rossmann-like Domain"/>
    <property type="match status" value="1"/>
</dbReference>
<evidence type="ECO:0000259" key="13">
    <source>
        <dbReference type="Pfam" id="PF05173"/>
    </source>
</evidence>
<proteinExistence type="inferred from homology"/>
<feature type="domain" description="Dihydrodipicolinate reductase N-terminal" evidence="12">
    <location>
        <begin position="1"/>
        <end position="118"/>
    </location>
</feature>
<reference evidence="15" key="1">
    <citation type="journal article" date="2019" name="Int. J. Syst. Evol. Microbiol.">
        <title>The Global Catalogue of Microorganisms (GCM) 10K type strain sequencing project: providing services to taxonomists for standard genome sequencing and annotation.</title>
        <authorList>
            <consortium name="The Broad Institute Genomics Platform"/>
            <consortium name="The Broad Institute Genome Sequencing Center for Infectious Disease"/>
            <person name="Wu L."/>
            <person name="Ma J."/>
        </authorList>
    </citation>
    <scope>NUCLEOTIDE SEQUENCE [LARGE SCALE GENOMIC DNA]</scope>
    <source>
        <strain evidence="15">KCTC 23707</strain>
    </source>
</reference>
<evidence type="ECO:0000259" key="12">
    <source>
        <dbReference type="Pfam" id="PF01113"/>
    </source>
</evidence>
<comment type="similarity">
    <text evidence="1">Belongs to the DapB family.</text>
</comment>
<evidence type="ECO:0000256" key="5">
    <source>
        <dbReference type="ARBA" id="ARBA00023002"/>
    </source>
</evidence>
<dbReference type="PANTHER" id="PTHR20836:SF0">
    <property type="entry name" value="4-HYDROXY-TETRAHYDRODIPICOLINATE REDUCTASE 1, CHLOROPLASTIC-RELATED"/>
    <property type="match status" value="1"/>
</dbReference>
<gene>
    <name evidence="14" type="ORF">ACFSMZ_05090</name>
</gene>
<comment type="caution">
    <text evidence="14">The sequence shown here is derived from an EMBL/GenBank/DDBJ whole genome shotgun (WGS) entry which is preliminary data.</text>
</comment>
<dbReference type="CDD" id="cd02274">
    <property type="entry name" value="DHDPR_N"/>
    <property type="match status" value="1"/>
</dbReference>